<feature type="transmembrane region" description="Helical" evidence="1">
    <location>
        <begin position="241"/>
        <end position="268"/>
    </location>
</feature>
<keyword evidence="1" id="KW-1133">Transmembrane helix</keyword>
<feature type="transmembrane region" description="Helical" evidence="1">
    <location>
        <begin position="299"/>
        <end position="325"/>
    </location>
</feature>
<sequence>MDVAKMPLGINILLNAKQQTMLSSGGATEKMVKVMDSVVEVIKEANREAMGKDCVAVNEKECAVKVVSEKKCEEALTERVWTNAQVQEHIIEASKAPAARSASAADLSKAITLRRKIELGEVVALDDKLYTDGICAAPNCNKKAHTKKHISWCKEHEKALVKNSASDFDSEMKKWPKWLQEWVKELRGLQLNEEECHGLLYSFVPPMLLLLEKHSGHSRTSAKLFDAIATYKKHYNPIPAVASFLLTCALTFIISCLVAIILAVAVAIIQKILEFVANAAEIIVLLLVHQVGWRAPECVSSMLAGGLVGAGVGASVSGAAATLLVPAGVGASVAAASVLATAEAGAAATLLVPAGAAAAFLVPPGALLGTAGALVGAGVGLGYYLFNADYRR</sequence>
<accession>A0A9N8EFV2</accession>
<dbReference type="Proteomes" id="UP001153069">
    <property type="component" value="Unassembled WGS sequence"/>
</dbReference>
<evidence type="ECO:0000313" key="2">
    <source>
        <dbReference type="EMBL" id="CAB9520686.1"/>
    </source>
</evidence>
<evidence type="ECO:0000313" key="3">
    <source>
        <dbReference type="Proteomes" id="UP001153069"/>
    </source>
</evidence>
<comment type="caution">
    <text evidence="2">The sequence shown here is derived from an EMBL/GenBank/DDBJ whole genome shotgun (WGS) entry which is preliminary data.</text>
</comment>
<keyword evidence="1" id="KW-0472">Membrane</keyword>
<keyword evidence="3" id="KW-1185">Reference proteome</keyword>
<feature type="transmembrane region" description="Helical" evidence="1">
    <location>
        <begin position="275"/>
        <end position="293"/>
    </location>
</feature>
<dbReference type="EMBL" id="CAICTM010001123">
    <property type="protein sequence ID" value="CAB9520686.1"/>
    <property type="molecule type" value="Genomic_DNA"/>
</dbReference>
<reference evidence="2" key="1">
    <citation type="submission" date="2020-06" db="EMBL/GenBank/DDBJ databases">
        <authorList>
            <consortium name="Plant Systems Biology data submission"/>
        </authorList>
    </citation>
    <scope>NUCLEOTIDE SEQUENCE</scope>
    <source>
        <strain evidence="2">D6</strain>
    </source>
</reference>
<dbReference type="AlphaFoldDB" id="A0A9N8EFV2"/>
<organism evidence="2 3">
    <name type="scientific">Seminavis robusta</name>
    <dbReference type="NCBI Taxonomy" id="568900"/>
    <lineage>
        <taxon>Eukaryota</taxon>
        <taxon>Sar</taxon>
        <taxon>Stramenopiles</taxon>
        <taxon>Ochrophyta</taxon>
        <taxon>Bacillariophyta</taxon>
        <taxon>Bacillariophyceae</taxon>
        <taxon>Bacillariophycidae</taxon>
        <taxon>Naviculales</taxon>
        <taxon>Naviculaceae</taxon>
        <taxon>Seminavis</taxon>
    </lineage>
</organism>
<feature type="transmembrane region" description="Helical" evidence="1">
    <location>
        <begin position="366"/>
        <end position="386"/>
    </location>
</feature>
<proteinExistence type="predicted"/>
<name>A0A9N8EFV2_9STRA</name>
<evidence type="ECO:0000256" key="1">
    <source>
        <dbReference type="SAM" id="Phobius"/>
    </source>
</evidence>
<protein>
    <submittedName>
        <fullName evidence="2">Uncharacterized protein</fullName>
    </submittedName>
</protein>
<feature type="transmembrane region" description="Helical" evidence="1">
    <location>
        <begin position="337"/>
        <end position="360"/>
    </location>
</feature>
<gene>
    <name evidence="2" type="ORF">SEMRO_1125_G243990.1</name>
</gene>
<keyword evidence="1" id="KW-0812">Transmembrane</keyword>